<protein>
    <submittedName>
        <fullName evidence="2">Uncharacterized protein</fullName>
    </submittedName>
</protein>
<evidence type="ECO:0000256" key="1">
    <source>
        <dbReference type="SAM" id="MobiDB-lite"/>
    </source>
</evidence>
<dbReference type="EMBL" id="CM008052">
    <property type="protein sequence ID" value="PVH35729.1"/>
    <property type="molecule type" value="Genomic_DNA"/>
</dbReference>
<feature type="region of interest" description="Disordered" evidence="1">
    <location>
        <begin position="1"/>
        <end position="54"/>
    </location>
</feature>
<dbReference type="AlphaFoldDB" id="A0A2T8IDG5"/>
<dbReference type="Gramene" id="PVH35729">
    <property type="protein sequence ID" value="PVH35729"/>
    <property type="gene ID" value="PAHAL_7G257200"/>
</dbReference>
<evidence type="ECO:0000313" key="2">
    <source>
        <dbReference type="EMBL" id="PVH35729.1"/>
    </source>
</evidence>
<proteinExistence type="predicted"/>
<name>A0A2T8IDG5_9POAL</name>
<dbReference type="Proteomes" id="UP000243499">
    <property type="component" value="Chromosome 7"/>
</dbReference>
<organism evidence="2">
    <name type="scientific">Panicum hallii</name>
    <dbReference type="NCBI Taxonomy" id="206008"/>
    <lineage>
        <taxon>Eukaryota</taxon>
        <taxon>Viridiplantae</taxon>
        <taxon>Streptophyta</taxon>
        <taxon>Embryophyta</taxon>
        <taxon>Tracheophyta</taxon>
        <taxon>Spermatophyta</taxon>
        <taxon>Magnoliopsida</taxon>
        <taxon>Liliopsida</taxon>
        <taxon>Poales</taxon>
        <taxon>Poaceae</taxon>
        <taxon>PACMAD clade</taxon>
        <taxon>Panicoideae</taxon>
        <taxon>Panicodae</taxon>
        <taxon>Paniceae</taxon>
        <taxon>Panicinae</taxon>
        <taxon>Panicum</taxon>
        <taxon>Panicum sect. Panicum</taxon>
    </lineage>
</organism>
<sequence length="71" mass="7530">MASRHGAPPQTTPRVPADEDGVAHPATRVRSTAASATGRASSTADRASTTESAFGPPKSEFWCRVYRMKKA</sequence>
<accession>A0A2T8IDG5</accession>
<reference evidence="2" key="1">
    <citation type="submission" date="2018-04" db="EMBL/GenBank/DDBJ databases">
        <title>WGS assembly of Panicum hallii.</title>
        <authorList>
            <person name="Lovell J."/>
            <person name="Jenkins J."/>
            <person name="Lowry D."/>
            <person name="Mamidi S."/>
            <person name="Sreedasyam A."/>
            <person name="Weng X."/>
            <person name="Barry K."/>
            <person name="Bonette J."/>
            <person name="Campitelli B."/>
            <person name="Daum C."/>
            <person name="Gordon S."/>
            <person name="Gould B."/>
            <person name="Lipzen A."/>
            <person name="Macqueen A."/>
            <person name="Palacio-Mejia J."/>
            <person name="Plott C."/>
            <person name="Shakirov E."/>
            <person name="Shu S."/>
            <person name="Yoshinaga Y."/>
            <person name="Zane M."/>
            <person name="Rokhsar D."/>
            <person name="Grimwood J."/>
            <person name="Schmutz J."/>
            <person name="Juenger T."/>
        </authorList>
    </citation>
    <scope>NUCLEOTIDE SEQUENCE [LARGE SCALE GENOMIC DNA]</scope>
    <source>
        <strain evidence="2">FIL2</strain>
    </source>
</reference>
<gene>
    <name evidence="2" type="ORF">PAHAL_7G257200</name>
</gene>
<feature type="compositionally biased region" description="Low complexity" evidence="1">
    <location>
        <begin position="26"/>
        <end position="53"/>
    </location>
</feature>